<comment type="similarity">
    <text evidence="1">Belongs to the Cyclase 1 superfamily.</text>
</comment>
<evidence type="ECO:0000313" key="2">
    <source>
        <dbReference type="EMBL" id="KTB38480.1"/>
    </source>
</evidence>
<protein>
    <recommendedName>
        <fullName evidence="4">Cyclase</fullName>
    </recommendedName>
</protein>
<organism evidence="2 3">
    <name type="scientific">Moniliophthora roreri</name>
    <name type="common">Frosty pod rot fungus</name>
    <name type="synonym">Monilia roreri</name>
    <dbReference type="NCBI Taxonomy" id="221103"/>
    <lineage>
        <taxon>Eukaryota</taxon>
        <taxon>Fungi</taxon>
        <taxon>Dikarya</taxon>
        <taxon>Basidiomycota</taxon>
        <taxon>Agaricomycotina</taxon>
        <taxon>Agaricomycetes</taxon>
        <taxon>Agaricomycetidae</taxon>
        <taxon>Agaricales</taxon>
        <taxon>Marasmiineae</taxon>
        <taxon>Marasmiaceae</taxon>
        <taxon>Moniliophthora</taxon>
    </lineage>
</organism>
<evidence type="ECO:0000313" key="3">
    <source>
        <dbReference type="Proteomes" id="UP000054988"/>
    </source>
</evidence>
<reference evidence="2 3" key="1">
    <citation type="submission" date="2015-12" db="EMBL/GenBank/DDBJ databases">
        <title>Draft genome sequence of Moniliophthora roreri, the causal agent of frosty pod rot of cacao.</title>
        <authorList>
            <person name="Aime M.C."/>
            <person name="Diaz-Valderrama J.R."/>
            <person name="Kijpornyongpan T."/>
            <person name="Phillips-Mora W."/>
        </authorList>
    </citation>
    <scope>NUCLEOTIDE SEQUENCE [LARGE SCALE GENOMIC DNA]</scope>
    <source>
        <strain evidence="2 3">MCA 2952</strain>
    </source>
</reference>
<dbReference type="GO" id="GO:0004061">
    <property type="term" value="F:arylformamidase activity"/>
    <property type="evidence" value="ECO:0007669"/>
    <property type="project" value="InterPro"/>
</dbReference>
<dbReference type="eggNOG" id="ENOG502QTM1">
    <property type="taxonomic scope" value="Eukaryota"/>
</dbReference>
<accession>A0A0W0FQ81</accession>
<dbReference type="Pfam" id="PF04199">
    <property type="entry name" value="Cyclase"/>
    <property type="match status" value="1"/>
</dbReference>
<dbReference type="GO" id="GO:0019441">
    <property type="term" value="P:L-tryptophan catabolic process to kynurenine"/>
    <property type="evidence" value="ECO:0007669"/>
    <property type="project" value="InterPro"/>
</dbReference>
<dbReference type="PANTHER" id="PTHR34861">
    <property type="match status" value="1"/>
</dbReference>
<evidence type="ECO:0008006" key="4">
    <source>
        <dbReference type="Google" id="ProtNLM"/>
    </source>
</evidence>
<comment type="caution">
    <text evidence="2">The sequence shown here is derived from an EMBL/GenBank/DDBJ whole genome shotgun (WGS) entry which is preliminary data.</text>
</comment>
<dbReference type="InterPro" id="IPR037175">
    <property type="entry name" value="KFase_sf"/>
</dbReference>
<dbReference type="EMBL" id="LATX01001758">
    <property type="protein sequence ID" value="KTB38480.1"/>
    <property type="molecule type" value="Genomic_DNA"/>
</dbReference>
<dbReference type="AlphaFoldDB" id="A0A0W0FQ81"/>
<dbReference type="PANTHER" id="PTHR34861:SF11">
    <property type="entry name" value="CYCLASE"/>
    <property type="match status" value="1"/>
</dbReference>
<dbReference type="Gene3D" id="3.50.30.50">
    <property type="entry name" value="Putative cyclase"/>
    <property type="match status" value="1"/>
</dbReference>
<dbReference type="InterPro" id="IPR007325">
    <property type="entry name" value="KFase/CYL"/>
</dbReference>
<proteinExistence type="inferred from homology"/>
<gene>
    <name evidence="2" type="ORF">WG66_8925</name>
</gene>
<dbReference type="Proteomes" id="UP000054988">
    <property type="component" value="Unassembled WGS sequence"/>
</dbReference>
<name>A0A0W0FQ81_MONRR</name>
<evidence type="ECO:0000256" key="1">
    <source>
        <dbReference type="ARBA" id="ARBA00007865"/>
    </source>
</evidence>
<sequence>MNVAVAAICSPTSYLASYVFSRGHTFREAPLDSCPSFLDYRRDQATTIETQQRLGRSSTDAVRLSDWVLTCYRIPTGLKYKSPARCPSGHTSRPLVGLYAVAMRRVLFPAQAALLLTLVSASPVVPPSKLSARQFNSSDIYANWPSYDQLPLDPSYPTKAAWGVWGASDELGALNHITTDNIKAAKSEIEHGIAINLNLELDIPNPPFVSKRPPMTHAFLAMEGYQDDVITLNTQVSTQFDGLRHFPYSTDNNISTYQFYNDLITFDDIFGGQSKTLGIQNTAQKGIAGRAVLLDWAGWKDSRGEVYDAFSNDLINVSQLDEVMLWQGVDPETFIHPGDFLIVRTGFTKQYSALPVHEQNVLPYEGNDAIGIEASEDTLRWIWEKKVGLVGADNPAFEVLPNTGTIIGGHERSLHQIFIAGWGLNIVEFLDLEGLTEECHKHAKYSFFFTIQNLNIAGGVASPPNALAIL</sequence>
<dbReference type="SUPFAM" id="SSF102198">
    <property type="entry name" value="Putative cyclase"/>
    <property type="match status" value="1"/>
</dbReference>